<evidence type="ECO:0000313" key="6">
    <source>
        <dbReference type="Proteomes" id="UP000618460"/>
    </source>
</evidence>
<dbReference type="CDD" id="cd01948">
    <property type="entry name" value="EAL"/>
    <property type="match status" value="1"/>
</dbReference>
<feature type="domain" description="EAL" evidence="3">
    <location>
        <begin position="563"/>
        <end position="814"/>
    </location>
</feature>
<dbReference type="OrthoDB" id="9759607at2"/>
<dbReference type="InterPro" id="IPR000160">
    <property type="entry name" value="GGDEF_dom"/>
</dbReference>
<dbReference type="PANTHER" id="PTHR44757:SF2">
    <property type="entry name" value="BIOFILM ARCHITECTURE MAINTENANCE PROTEIN MBAA"/>
    <property type="match status" value="1"/>
</dbReference>
<dbReference type="Gene3D" id="3.20.20.450">
    <property type="entry name" value="EAL domain"/>
    <property type="match status" value="1"/>
</dbReference>
<dbReference type="InterPro" id="IPR001633">
    <property type="entry name" value="EAL_dom"/>
</dbReference>
<proteinExistence type="predicted"/>
<dbReference type="Gene3D" id="3.30.70.270">
    <property type="match status" value="1"/>
</dbReference>
<reference evidence="5" key="1">
    <citation type="journal article" date="2014" name="Int. J. Syst. Evol. Microbiol.">
        <title>Complete genome sequence of Corynebacterium casei LMG S-19264T (=DSM 44701T), isolated from a smear-ripened cheese.</title>
        <authorList>
            <consortium name="US DOE Joint Genome Institute (JGI-PGF)"/>
            <person name="Walter F."/>
            <person name="Albersmeier A."/>
            <person name="Kalinowski J."/>
            <person name="Ruckert C."/>
        </authorList>
    </citation>
    <scope>NUCLEOTIDE SEQUENCE</scope>
    <source>
        <strain evidence="5">CGMCC 1.6333</strain>
    </source>
</reference>
<evidence type="ECO:0000259" key="3">
    <source>
        <dbReference type="PROSITE" id="PS50883"/>
    </source>
</evidence>
<dbReference type="PROSITE" id="PS50112">
    <property type="entry name" value="PAS"/>
    <property type="match status" value="3"/>
</dbReference>
<feature type="domain" description="PAC" evidence="2">
    <location>
        <begin position="339"/>
        <end position="391"/>
    </location>
</feature>
<accession>A0A917TIH1</accession>
<dbReference type="InterPro" id="IPR043128">
    <property type="entry name" value="Rev_trsase/Diguanyl_cyclase"/>
</dbReference>
<feature type="domain" description="PAS" evidence="1">
    <location>
        <begin position="266"/>
        <end position="324"/>
    </location>
</feature>
<dbReference type="CDD" id="cd01949">
    <property type="entry name" value="GGDEF"/>
    <property type="match status" value="1"/>
</dbReference>
<sequence length="820" mass="94396">MKTIKFLDNLRTLTFYKSKRSNVSSSVNDFYKVLFDRNELPILVVDPEGGSIDDANLSAIKFYGYTKEILLSKTIYDINQLTKDEINQKMNSVVETNEGAFYFKHITNNGDIKDVQVDSIKVTIMGKEFIYSIITDITQTNIERSFFDTLFEQSPYSIAILDMDYRIVNINENFKRLFQYKAEEVIGLTPHDVIYPDSFKSNNTLQGNINKIEETGLIKVETERRRKDGTPIQVELISFPIFNKDQHISTYVLYLDQTKQYKVKKQNQLLANVLKNNSEGVMITNPSKEIEWVNEAFSEITGYKKEEVLGKTPSLLQSGLHDKDFYQHMWEQITTQGVWSGEIWNKNKQGKLYPEWLKIFSINDTQNEIANYVGILSDISEKKEWEERIDNLIYNDNLTGLYNRFYITKTLDCELQNAAKEQDDLVVIYCDIDQFKNINDSLGHSVGDLVLRAFSSKLLKTFDQSLVGRIGGDEFVIIMNGQLTKYATTKLNDFIDELKSPFYINEHELYIQSSFGIARFPKDGIDTESMLMSADIAMYKAKETSGSHFEFYTDILKDSIHREFMIRNFLNRAIESDEFILHYQPIIDLKSLSIVGSEALIRWNQPNLGFLAPVQFIPIAERTGDIDAIGKWVLKEACIQTKKWQEDGFGDLSISVNISVKQLENKLFSHTVIKTLNEVQLSPEYLYLEITEESSISDSIKIQENYNKLTEFGVHFSVDDFGTGYSSLSKLNELRIDQLKSDKSFIDDLEVSKKIVDTILSIGKNLNLSVVAEGIETKEQLQYLIGNGCDLGQGYLFSKPKSSLEYEKMLKRNYFKSFLI</sequence>
<dbReference type="InterPro" id="IPR001610">
    <property type="entry name" value="PAC"/>
</dbReference>
<gene>
    <name evidence="5" type="ORF">GCM10011351_06640</name>
</gene>
<keyword evidence="6" id="KW-1185">Reference proteome</keyword>
<comment type="caution">
    <text evidence="5">The sequence shown here is derived from an EMBL/GenBank/DDBJ whole genome shotgun (WGS) entry which is preliminary data.</text>
</comment>
<evidence type="ECO:0000259" key="4">
    <source>
        <dbReference type="PROSITE" id="PS50887"/>
    </source>
</evidence>
<organism evidence="5 6">
    <name type="scientific">Paraliobacillus quinghaiensis</name>
    <dbReference type="NCBI Taxonomy" id="470815"/>
    <lineage>
        <taxon>Bacteria</taxon>
        <taxon>Bacillati</taxon>
        <taxon>Bacillota</taxon>
        <taxon>Bacilli</taxon>
        <taxon>Bacillales</taxon>
        <taxon>Bacillaceae</taxon>
        <taxon>Paraliobacillus</taxon>
    </lineage>
</organism>
<dbReference type="Gene3D" id="3.30.450.20">
    <property type="entry name" value="PAS domain"/>
    <property type="match status" value="3"/>
</dbReference>
<dbReference type="Proteomes" id="UP000618460">
    <property type="component" value="Unassembled WGS sequence"/>
</dbReference>
<dbReference type="Pfam" id="PF00990">
    <property type="entry name" value="GGDEF"/>
    <property type="match status" value="1"/>
</dbReference>
<evidence type="ECO:0000259" key="1">
    <source>
        <dbReference type="PROSITE" id="PS50112"/>
    </source>
</evidence>
<dbReference type="SMART" id="SM00052">
    <property type="entry name" value="EAL"/>
    <property type="match status" value="1"/>
</dbReference>
<dbReference type="PROSITE" id="PS50887">
    <property type="entry name" value="GGDEF"/>
    <property type="match status" value="1"/>
</dbReference>
<name>A0A917TIH1_9BACI</name>
<dbReference type="SMART" id="SM00267">
    <property type="entry name" value="GGDEF"/>
    <property type="match status" value="1"/>
</dbReference>
<feature type="domain" description="PAS" evidence="1">
    <location>
        <begin position="143"/>
        <end position="198"/>
    </location>
</feature>
<evidence type="ECO:0000313" key="5">
    <source>
        <dbReference type="EMBL" id="GGM23543.1"/>
    </source>
</evidence>
<dbReference type="SUPFAM" id="SSF55073">
    <property type="entry name" value="Nucleotide cyclase"/>
    <property type="match status" value="1"/>
</dbReference>
<dbReference type="InterPro" id="IPR035965">
    <property type="entry name" value="PAS-like_dom_sf"/>
</dbReference>
<dbReference type="SMART" id="SM00086">
    <property type="entry name" value="PAC"/>
    <property type="match status" value="3"/>
</dbReference>
<dbReference type="PROSITE" id="PS50113">
    <property type="entry name" value="PAC"/>
    <property type="match status" value="1"/>
</dbReference>
<dbReference type="PANTHER" id="PTHR44757">
    <property type="entry name" value="DIGUANYLATE CYCLASE DGCP"/>
    <property type="match status" value="1"/>
</dbReference>
<dbReference type="InterPro" id="IPR035919">
    <property type="entry name" value="EAL_sf"/>
</dbReference>
<dbReference type="CDD" id="cd00130">
    <property type="entry name" value="PAS"/>
    <property type="match status" value="2"/>
</dbReference>
<dbReference type="InterPro" id="IPR029787">
    <property type="entry name" value="Nucleotide_cyclase"/>
</dbReference>
<dbReference type="PROSITE" id="PS50883">
    <property type="entry name" value="EAL"/>
    <property type="match status" value="1"/>
</dbReference>
<dbReference type="EMBL" id="BMLG01000001">
    <property type="protein sequence ID" value="GGM23543.1"/>
    <property type="molecule type" value="Genomic_DNA"/>
</dbReference>
<dbReference type="Pfam" id="PF13426">
    <property type="entry name" value="PAS_9"/>
    <property type="match status" value="3"/>
</dbReference>
<dbReference type="SMART" id="SM00091">
    <property type="entry name" value="PAS"/>
    <property type="match status" value="3"/>
</dbReference>
<dbReference type="SUPFAM" id="SSF141868">
    <property type="entry name" value="EAL domain-like"/>
    <property type="match status" value="1"/>
</dbReference>
<dbReference type="NCBIfam" id="TIGR00229">
    <property type="entry name" value="sensory_box"/>
    <property type="match status" value="3"/>
</dbReference>
<feature type="domain" description="PAS" evidence="1">
    <location>
        <begin position="27"/>
        <end position="97"/>
    </location>
</feature>
<dbReference type="InterPro" id="IPR000700">
    <property type="entry name" value="PAS-assoc_C"/>
</dbReference>
<feature type="domain" description="GGDEF" evidence="4">
    <location>
        <begin position="423"/>
        <end position="554"/>
    </location>
</feature>
<dbReference type="SUPFAM" id="SSF55785">
    <property type="entry name" value="PYP-like sensor domain (PAS domain)"/>
    <property type="match status" value="3"/>
</dbReference>
<evidence type="ECO:0000259" key="2">
    <source>
        <dbReference type="PROSITE" id="PS50113"/>
    </source>
</evidence>
<dbReference type="NCBIfam" id="TIGR00254">
    <property type="entry name" value="GGDEF"/>
    <property type="match status" value="1"/>
</dbReference>
<dbReference type="RefSeq" id="WP_117152283.1">
    <property type="nucleotide sequence ID" value="NZ_BMLG01000001.1"/>
</dbReference>
<protein>
    <submittedName>
        <fullName evidence="5">GGDEF domain-containing protein</fullName>
    </submittedName>
</protein>
<reference evidence="5" key="2">
    <citation type="submission" date="2020-09" db="EMBL/GenBank/DDBJ databases">
        <authorList>
            <person name="Sun Q."/>
            <person name="Zhou Y."/>
        </authorList>
    </citation>
    <scope>NUCLEOTIDE SEQUENCE</scope>
    <source>
        <strain evidence="5">CGMCC 1.6333</strain>
    </source>
</reference>
<dbReference type="InterPro" id="IPR052155">
    <property type="entry name" value="Biofilm_reg_signaling"/>
</dbReference>
<dbReference type="AlphaFoldDB" id="A0A917TIH1"/>
<dbReference type="Pfam" id="PF00563">
    <property type="entry name" value="EAL"/>
    <property type="match status" value="1"/>
</dbReference>
<dbReference type="InterPro" id="IPR000014">
    <property type="entry name" value="PAS"/>
</dbReference>